<keyword evidence="1" id="KW-0378">Hydrolase</keyword>
<accession>A0A890UNA5</accession>
<gene>
    <name evidence="1" type="primary">29</name>
    <name evidence="1" type="ORF">SEA_SHOCKER_29</name>
</gene>
<dbReference type="RefSeq" id="YP_010755439.1">
    <property type="nucleotide sequence ID" value="NC_073470.1"/>
</dbReference>
<dbReference type="GeneID" id="80020093"/>
<evidence type="ECO:0000313" key="2">
    <source>
        <dbReference type="Proteomes" id="UP000654052"/>
    </source>
</evidence>
<dbReference type="GO" id="GO:0016787">
    <property type="term" value="F:hydrolase activity"/>
    <property type="evidence" value="ECO:0007669"/>
    <property type="project" value="UniProtKB-KW"/>
</dbReference>
<name>A0A890UNA5_9CAUD</name>
<dbReference type="Proteomes" id="UP000654052">
    <property type="component" value="Segment"/>
</dbReference>
<organism evidence="1 2">
    <name type="scientific">Microbacterium phage Shocker</name>
    <dbReference type="NCBI Taxonomy" id="2805839"/>
    <lineage>
        <taxon>Viruses</taxon>
        <taxon>Duplodnaviria</taxon>
        <taxon>Heunggongvirae</taxon>
        <taxon>Uroviricota</taxon>
        <taxon>Caudoviricetes</taxon>
        <taxon>Shockervirus</taxon>
        <taxon>Shockervirus shocker</taxon>
    </lineage>
</organism>
<dbReference type="EMBL" id="MW507126">
    <property type="protein sequence ID" value="QRI45083.1"/>
    <property type="molecule type" value="Genomic_DNA"/>
</dbReference>
<keyword evidence="2" id="KW-1185">Reference proteome</keyword>
<proteinExistence type="predicted"/>
<protein>
    <submittedName>
        <fullName evidence="1">Hydrolase</fullName>
    </submittedName>
</protein>
<dbReference type="Gene3D" id="2.60.120.200">
    <property type="match status" value="1"/>
</dbReference>
<reference evidence="1" key="1">
    <citation type="submission" date="2021-01" db="EMBL/GenBank/DDBJ databases">
        <authorList>
            <person name="Weegman M.K."/>
            <person name="Spring A.S."/>
            <person name="Bonilla J.A."/>
            <person name="Klyczek K."/>
            <person name="Garlena R.A."/>
            <person name="Russell D.A."/>
            <person name="Pope W.H."/>
            <person name="Jacobs-Sera D."/>
            <person name="Hatfull G.F."/>
        </authorList>
    </citation>
    <scope>NUCLEOTIDE SEQUENCE</scope>
</reference>
<sequence length="260" mass="27190">MTIYENSFEGGTAGTAVSAANSASGGTAFNSVATGVVFDSSRAHTGSMAAGFTTAASSGYVAWYPTSPTSFAARAYFWLDTANNTGEFNLIGVFEANGNSVLIFRIAASNILRAYKNIAPTANVWAPTTAMPTGKWVRAELLFEQGTTTANGRCRVAIFDNNSLTAIADSGWVTGLNFGFGTNSPAHVRFGKGAPNSPVAGVVMDDLVVRSGADYTGNFIGPSVVPITAPAYRWDGTKYVPLAAYRWNGTTYVAVDSLVP</sequence>
<dbReference type="KEGG" id="vg:80020093"/>
<evidence type="ECO:0000313" key="1">
    <source>
        <dbReference type="EMBL" id="QRI45083.1"/>
    </source>
</evidence>